<name>A0A9Q3HBG3_9BASI</name>
<proteinExistence type="predicted"/>
<protein>
    <submittedName>
        <fullName evidence="2">Uncharacterized protein</fullName>
    </submittedName>
</protein>
<dbReference type="AlphaFoldDB" id="A0A9Q3HBG3"/>
<feature type="region of interest" description="Disordered" evidence="1">
    <location>
        <begin position="1"/>
        <end position="76"/>
    </location>
</feature>
<evidence type="ECO:0000256" key="1">
    <source>
        <dbReference type="SAM" id="MobiDB-lite"/>
    </source>
</evidence>
<feature type="compositionally biased region" description="Acidic residues" evidence="1">
    <location>
        <begin position="32"/>
        <end position="50"/>
    </location>
</feature>
<keyword evidence="3" id="KW-1185">Reference proteome</keyword>
<evidence type="ECO:0000313" key="3">
    <source>
        <dbReference type="Proteomes" id="UP000765509"/>
    </source>
</evidence>
<organism evidence="2 3">
    <name type="scientific">Austropuccinia psidii MF-1</name>
    <dbReference type="NCBI Taxonomy" id="1389203"/>
    <lineage>
        <taxon>Eukaryota</taxon>
        <taxon>Fungi</taxon>
        <taxon>Dikarya</taxon>
        <taxon>Basidiomycota</taxon>
        <taxon>Pucciniomycotina</taxon>
        <taxon>Pucciniomycetes</taxon>
        <taxon>Pucciniales</taxon>
        <taxon>Sphaerophragmiaceae</taxon>
        <taxon>Austropuccinia</taxon>
    </lineage>
</organism>
<comment type="caution">
    <text evidence="2">The sequence shown here is derived from an EMBL/GenBank/DDBJ whole genome shotgun (WGS) entry which is preliminary data.</text>
</comment>
<feature type="compositionally biased region" description="Low complexity" evidence="1">
    <location>
        <begin position="51"/>
        <end position="61"/>
    </location>
</feature>
<accession>A0A9Q3HBG3</accession>
<dbReference type="EMBL" id="AVOT02014754">
    <property type="protein sequence ID" value="MBW0498506.1"/>
    <property type="molecule type" value="Genomic_DNA"/>
</dbReference>
<reference evidence="2" key="1">
    <citation type="submission" date="2021-03" db="EMBL/GenBank/DDBJ databases">
        <title>Draft genome sequence of rust myrtle Austropuccinia psidii MF-1, a brazilian biotype.</title>
        <authorList>
            <person name="Quecine M.C."/>
            <person name="Pachon D.M.R."/>
            <person name="Bonatelli M.L."/>
            <person name="Correr F.H."/>
            <person name="Franceschini L.M."/>
            <person name="Leite T.F."/>
            <person name="Margarido G.R.A."/>
            <person name="Almeida C.A."/>
            <person name="Ferrarezi J.A."/>
            <person name="Labate C.A."/>
        </authorList>
    </citation>
    <scope>NUCLEOTIDE SEQUENCE</scope>
    <source>
        <strain evidence="2">MF-1</strain>
    </source>
</reference>
<evidence type="ECO:0000313" key="2">
    <source>
        <dbReference type="EMBL" id="MBW0498506.1"/>
    </source>
</evidence>
<dbReference type="Proteomes" id="UP000765509">
    <property type="component" value="Unassembled WGS sequence"/>
</dbReference>
<sequence length="114" mass="12565">MHTSVHKLSLNLDRGPPMQGEAPFRRGGVKEAEDEEGEESMEEEESEETEVVAALAGAPEASEAEHLPHANQPLVSPAEPNFLKIMEKITKFMGKITQDISPRDNSRAPEFKTP</sequence>
<gene>
    <name evidence="2" type="ORF">O181_038221</name>
</gene>